<feature type="domain" description="Peptidase S1" evidence="3">
    <location>
        <begin position="90"/>
        <end position="326"/>
    </location>
</feature>
<dbReference type="EMBL" id="LADI01012895">
    <property type="protein sequence ID" value="KPJ20760.1"/>
    <property type="molecule type" value="Genomic_DNA"/>
</dbReference>
<reference evidence="4 5" key="1">
    <citation type="journal article" date="2015" name="Nat. Commun.">
        <title>Outbred genome sequencing and CRISPR/Cas9 gene editing in butterflies.</title>
        <authorList>
            <person name="Li X."/>
            <person name="Fan D."/>
            <person name="Zhang W."/>
            <person name="Liu G."/>
            <person name="Zhang L."/>
            <person name="Zhao L."/>
            <person name="Fang X."/>
            <person name="Chen L."/>
            <person name="Dong Y."/>
            <person name="Chen Y."/>
            <person name="Ding Y."/>
            <person name="Zhao R."/>
            <person name="Feng M."/>
            <person name="Zhu Y."/>
            <person name="Feng Y."/>
            <person name="Jiang X."/>
            <person name="Zhu D."/>
            <person name="Xiang H."/>
            <person name="Feng X."/>
            <person name="Li S."/>
            <person name="Wang J."/>
            <person name="Zhang G."/>
            <person name="Kronforst M.R."/>
            <person name="Wang W."/>
        </authorList>
    </citation>
    <scope>NUCLEOTIDE SEQUENCE [LARGE SCALE GENOMIC DNA]</scope>
    <source>
        <strain evidence="4">Ya'a_city_454_Px</strain>
        <tissue evidence="4">Whole body</tissue>
    </source>
</reference>
<dbReference type="GO" id="GO:0006508">
    <property type="term" value="P:proteolysis"/>
    <property type="evidence" value="ECO:0007669"/>
    <property type="project" value="InterPro"/>
</dbReference>
<gene>
    <name evidence="4" type="ORF">RR46_00935</name>
</gene>
<protein>
    <submittedName>
        <fullName evidence="4">Collagenase</fullName>
    </submittedName>
</protein>
<dbReference type="PROSITE" id="PS50240">
    <property type="entry name" value="TRYPSIN_DOM"/>
    <property type="match status" value="1"/>
</dbReference>
<dbReference type="PRINTS" id="PR00722">
    <property type="entry name" value="CHYMOTRYPSIN"/>
</dbReference>
<sequence length="326" mass="32946">MRAATLCAVWAVWAACAACAALATGQEAVRVELHSGAPPPDTLSEVARATAGESGGPSRYHERVGEPLAEALRRTEAAAGGEAGGRASRITGGLASYLGEHPFFAGLVITLNTGRTSVCGAALVSSYRLVTAAQCWWDGRAQAYSVLAVLGSVRLFSGGTRVSASAVIAHAGYDPATLHNDIAVLVVPYISTTSYIRPIALPEGSELGSTFTGLRATAIGYGKTSEWAEITSSASLRDAGVTVISNAECEAVFGAGAAGGGVVCTSGAGARGPCGGDGGGPLVLHYAGRRILIGVTSFLAAAGCDRGLPAGYTRVTTYAGWVRAQL</sequence>
<evidence type="ECO:0000313" key="5">
    <source>
        <dbReference type="Proteomes" id="UP000053268"/>
    </source>
</evidence>
<dbReference type="AlphaFoldDB" id="A0A0N1IJ72"/>
<evidence type="ECO:0000313" key="4">
    <source>
        <dbReference type="EMBL" id="KPJ20760.1"/>
    </source>
</evidence>
<dbReference type="STRING" id="66420.A0A0N1IJ72"/>
<dbReference type="GO" id="GO:0004252">
    <property type="term" value="F:serine-type endopeptidase activity"/>
    <property type="evidence" value="ECO:0007669"/>
    <property type="project" value="InterPro"/>
</dbReference>
<dbReference type="PROSITE" id="PS51257">
    <property type="entry name" value="PROKAR_LIPOPROTEIN"/>
    <property type="match status" value="1"/>
</dbReference>
<dbReference type="InterPro" id="IPR001314">
    <property type="entry name" value="Peptidase_S1A"/>
</dbReference>
<keyword evidence="2" id="KW-0732">Signal</keyword>
<dbReference type="InterPro" id="IPR001254">
    <property type="entry name" value="Trypsin_dom"/>
</dbReference>
<dbReference type="Proteomes" id="UP000053268">
    <property type="component" value="Unassembled WGS sequence"/>
</dbReference>
<organism evidence="4 5">
    <name type="scientific">Papilio xuthus</name>
    <name type="common">Asian swallowtail butterfly</name>
    <dbReference type="NCBI Taxonomy" id="66420"/>
    <lineage>
        <taxon>Eukaryota</taxon>
        <taxon>Metazoa</taxon>
        <taxon>Ecdysozoa</taxon>
        <taxon>Arthropoda</taxon>
        <taxon>Hexapoda</taxon>
        <taxon>Insecta</taxon>
        <taxon>Pterygota</taxon>
        <taxon>Neoptera</taxon>
        <taxon>Endopterygota</taxon>
        <taxon>Lepidoptera</taxon>
        <taxon>Glossata</taxon>
        <taxon>Ditrysia</taxon>
        <taxon>Papilionoidea</taxon>
        <taxon>Papilionidae</taxon>
        <taxon>Papilioninae</taxon>
        <taxon>Papilio</taxon>
    </lineage>
</organism>
<dbReference type="PANTHER" id="PTHR24260:SF134">
    <property type="entry name" value="AT07769P-RELATED"/>
    <property type="match status" value="1"/>
</dbReference>
<dbReference type="SMART" id="SM00020">
    <property type="entry name" value="Tryp_SPc"/>
    <property type="match status" value="1"/>
</dbReference>
<name>A0A0N1IJ72_PAPXU</name>
<feature type="chain" id="PRO_5005873996" evidence="2">
    <location>
        <begin position="26"/>
        <end position="326"/>
    </location>
</feature>
<evidence type="ECO:0000256" key="2">
    <source>
        <dbReference type="SAM" id="SignalP"/>
    </source>
</evidence>
<evidence type="ECO:0000256" key="1">
    <source>
        <dbReference type="SAM" id="MobiDB-lite"/>
    </source>
</evidence>
<comment type="caution">
    <text evidence="4">The sequence shown here is derived from an EMBL/GenBank/DDBJ whole genome shotgun (WGS) entry which is preliminary data.</text>
</comment>
<dbReference type="InterPro" id="IPR043504">
    <property type="entry name" value="Peptidase_S1_PA_chymotrypsin"/>
</dbReference>
<keyword evidence="5" id="KW-1185">Reference proteome</keyword>
<dbReference type="SUPFAM" id="SSF50494">
    <property type="entry name" value="Trypsin-like serine proteases"/>
    <property type="match status" value="1"/>
</dbReference>
<feature type="signal peptide" evidence="2">
    <location>
        <begin position="1"/>
        <end position="25"/>
    </location>
</feature>
<proteinExistence type="predicted"/>
<evidence type="ECO:0000259" key="3">
    <source>
        <dbReference type="PROSITE" id="PS50240"/>
    </source>
</evidence>
<dbReference type="InterPro" id="IPR051333">
    <property type="entry name" value="CLIP_Serine_Protease"/>
</dbReference>
<dbReference type="PANTHER" id="PTHR24260">
    <property type="match status" value="1"/>
</dbReference>
<dbReference type="Gene3D" id="2.40.10.10">
    <property type="entry name" value="Trypsin-like serine proteases"/>
    <property type="match status" value="2"/>
</dbReference>
<feature type="region of interest" description="Disordered" evidence="1">
    <location>
        <begin position="35"/>
        <end position="63"/>
    </location>
</feature>
<dbReference type="Pfam" id="PF00089">
    <property type="entry name" value="Trypsin"/>
    <property type="match status" value="1"/>
</dbReference>
<dbReference type="InterPro" id="IPR009003">
    <property type="entry name" value="Peptidase_S1_PA"/>
</dbReference>
<accession>A0A0N1IJ72</accession>
<dbReference type="CDD" id="cd00190">
    <property type="entry name" value="Tryp_SPc"/>
    <property type="match status" value="1"/>
</dbReference>